<evidence type="ECO:0000313" key="15">
    <source>
        <dbReference type="EMBL" id="RUT46491.1"/>
    </source>
</evidence>
<dbReference type="EMBL" id="RZNY01000008">
    <property type="protein sequence ID" value="RUT46491.1"/>
    <property type="molecule type" value="Genomic_DNA"/>
</dbReference>
<keyword evidence="7" id="KW-0547">Nucleotide-binding</keyword>
<dbReference type="SUPFAM" id="SSF55874">
    <property type="entry name" value="ATPase domain of HSP90 chaperone/DNA topoisomerase II/histidine kinase"/>
    <property type="match status" value="1"/>
</dbReference>
<dbReference type="EC" id="2.7.13.3" evidence="3"/>
<dbReference type="InterPro" id="IPR050640">
    <property type="entry name" value="Bact_2-comp_sensor_kinase"/>
</dbReference>
<evidence type="ECO:0000259" key="14">
    <source>
        <dbReference type="PROSITE" id="PS50885"/>
    </source>
</evidence>
<evidence type="ECO:0000256" key="4">
    <source>
        <dbReference type="ARBA" id="ARBA00022475"/>
    </source>
</evidence>
<feature type="domain" description="Histidine kinase" evidence="13">
    <location>
        <begin position="507"/>
        <end position="603"/>
    </location>
</feature>
<protein>
    <recommendedName>
        <fullName evidence="3">histidine kinase</fullName>
        <ecNumber evidence="3">2.7.13.3</ecNumber>
    </recommendedName>
</protein>
<dbReference type="InterPro" id="IPR005467">
    <property type="entry name" value="His_kinase_dom"/>
</dbReference>
<dbReference type="Gene3D" id="3.30.565.10">
    <property type="entry name" value="Histidine kinase-like ATPase, C-terminal domain"/>
    <property type="match status" value="1"/>
</dbReference>
<keyword evidence="10" id="KW-0902">Two-component regulatory system</keyword>
<dbReference type="PROSITE" id="PS50885">
    <property type="entry name" value="HAMP"/>
    <property type="match status" value="1"/>
</dbReference>
<dbReference type="InterPro" id="IPR003594">
    <property type="entry name" value="HATPase_dom"/>
</dbReference>
<dbReference type="InterPro" id="IPR036890">
    <property type="entry name" value="HATPase_C_sf"/>
</dbReference>
<dbReference type="PANTHER" id="PTHR34220:SF7">
    <property type="entry name" value="SENSOR HISTIDINE KINASE YPDA"/>
    <property type="match status" value="1"/>
</dbReference>
<evidence type="ECO:0000259" key="13">
    <source>
        <dbReference type="PROSITE" id="PS50109"/>
    </source>
</evidence>
<dbReference type="GO" id="GO:0000155">
    <property type="term" value="F:phosphorelay sensor kinase activity"/>
    <property type="evidence" value="ECO:0007669"/>
    <property type="project" value="InterPro"/>
</dbReference>
<feature type="domain" description="HAMP" evidence="14">
    <location>
        <begin position="342"/>
        <end position="396"/>
    </location>
</feature>
<keyword evidence="11 12" id="KW-0472">Membrane</keyword>
<keyword evidence="8" id="KW-0418">Kinase</keyword>
<keyword evidence="9" id="KW-0067">ATP-binding</keyword>
<evidence type="ECO:0000256" key="9">
    <source>
        <dbReference type="ARBA" id="ARBA00022840"/>
    </source>
</evidence>
<dbReference type="PROSITE" id="PS50109">
    <property type="entry name" value="HIS_KIN"/>
    <property type="match status" value="1"/>
</dbReference>
<evidence type="ECO:0000256" key="7">
    <source>
        <dbReference type="ARBA" id="ARBA00022741"/>
    </source>
</evidence>
<keyword evidence="12" id="KW-1133">Transmembrane helix</keyword>
<dbReference type="OrthoDB" id="2638092at2"/>
<evidence type="ECO:0000256" key="6">
    <source>
        <dbReference type="ARBA" id="ARBA00022679"/>
    </source>
</evidence>
<keyword evidence="5" id="KW-0597">Phosphoprotein</keyword>
<evidence type="ECO:0000313" key="16">
    <source>
        <dbReference type="Proteomes" id="UP000279446"/>
    </source>
</evidence>
<comment type="catalytic activity">
    <reaction evidence="1">
        <text>ATP + protein L-histidine = ADP + protein N-phospho-L-histidine.</text>
        <dbReference type="EC" id="2.7.13.3"/>
    </reaction>
</comment>
<comment type="subcellular location">
    <subcellularLocation>
        <location evidence="2">Cell membrane</location>
        <topology evidence="2">Multi-pass membrane protein</topology>
    </subcellularLocation>
</comment>
<comment type="caution">
    <text evidence="15">The sequence shown here is derived from an EMBL/GenBank/DDBJ whole genome shotgun (WGS) entry which is preliminary data.</text>
</comment>
<proteinExistence type="predicted"/>
<evidence type="ECO:0000256" key="3">
    <source>
        <dbReference type="ARBA" id="ARBA00012438"/>
    </source>
</evidence>
<evidence type="ECO:0000256" key="5">
    <source>
        <dbReference type="ARBA" id="ARBA00022553"/>
    </source>
</evidence>
<gene>
    <name evidence="15" type="ORF">EJP82_11610</name>
</gene>
<dbReference type="GO" id="GO:0005886">
    <property type="term" value="C:plasma membrane"/>
    <property type="evidence" value="ECO:0007669"/>
    <property type="project" value="UniProtKB-SubCell"/>
</dbReference>
<dbReference type="InterPro" id="IPR003660">
    <property type="entry name" value="HAMP_dom"/>
</dbReference>
<dbReference type="Proteomes" id="UP000279446">
    <property type="component" value="Unassembled WGS sequence"/>
</dbReference>
<feature type="transmembrane region" description="Helical" evidence="12">
    <location>
        <begin position="320"/>
        <end position="342"/>
    </location>
</feature>
<evidence type="ECO:0000256" key="10">
    <source>
        <dbReference type="ARBA" id="ARBA00023012"/>
    </source>
</evidence>
<keyword evidence="16" id="KW-1185">Reference proteome</keyword>
<dbReference type="Pfam" id="PF06580">
    <property type="entry name" value="His_kinase"/>
    <property type="match status" value="1"/>
</dbReference>
<reference evidence="15 16" key="1">
    <citation type="submission" date="2018-12" db="EMBL/GenBank/DDBJ databases">
        <authorList>
            <person name="Sun L."/>
            <person name="Chen Z."/>
        </authorList>
    </citation>
    <scope>NUCLEOTIDE SEQUENCE [LARGE SCALE GENOMIC DNA]</scope>
    <source>
        <strain evidence="15 16">DSM 15890</strain>
    </source>
</reference>
<dbReference type="Pfam" id="PF02518">
    <property type="entry name" value="HATPase_c"/>
    <property type="match status" value="1"/>
</dbReference>
<evidence type="ECO:0000256" key="1">
    <source>
        <dbReference type="ARBA" id="ARBA00000085"/>
    </source>
</evidence>
<keyword evidence="4" id="KW-1003">Cell membrane</keyword>
<evidence type="ECO:0000256" key="12">
    <source>
        <dbReference type="SAM" id="Phobius"/>
    </source>
</evidence>
<dbReference type="PANTHER" id="PTHR34220">
    <property type="entry name" value="SENSOR HISTIDINE KINASE YPDA"/>
    <property type="match status" value="1"/>
</dbReference>
<evidence type="ECO:0000256" key="11">
    <source>
        <dbReference type="ARBA" id="ARBA00023136"/>
    </source>
</evidence>
<evidence type="ECO:0000256" key="2">
    <source>
        <dbReference type="ARBA" id="ARBA00004651"/>
    </source>
</evidence>
<keyword evidence="12" id="KW-0812">Transmembrane</keyword>
<name>A0A3S1DW30_9BACL</name>
<evidence type="ECO:0000256" key="8">
    <source>
        <dbReference type="ARBA" id="ARBA00022777"/>
    </source>
</evidence>
<dbReference type="SMART" id="SM00387">
    <property type="entry name" value="HATPase_c"/>
    <property type="match status" value="1"/>
</dbReference>
<dbReference type="SMART" id="SM00304">
    <property type="entry name" value="HAMP"/>
    <property type="match status" value="1"/>
</dbReference>
<keyword evidence="6" id="KW-0808">Transferase</keyword>
<feature type="transmembrane region" description="Helical" evidence="12">
    <location>
        <begin position="39"/>
        <end position="61"/>
    </location>
</feature>
<accession>A0A3S1DW30</accession>
<dbReference type="GO" id="GO:0005524">
    <property type="term" value="F:ATP binding"/>
    <property type="evidence" value="ECO:0007669"/>
    <property type="project" value="UniProtKB-KW"/>
</dbReference>
<dbReference type="AlphaFoldDB" id="A0A3S1DW30"/>
<dbReference type="Gene3D" id="6.10.340.10">
    <property type="match status" value="1"/>
</dbReference>
<organism evidence="15 16">
    <name type="scientific">Paenibacillus anaericanus</name>
    <dbReference type="NCBI Taxonomy" id="170367"/>
    <lineage>
        <taxon>Bacteria</taxon>
        <taxon>Bacillati</taxon>
        <taxon>Bacillota</taxon>
        <taxon>Bacilli</taxon>
        <taxon>Bacillales</taxon>
        <taxon>Paenibacillaceae</taxon>
        <taxon>Paenibacillus</taxon>
    </lineage>
</organism>
<dbReference type="InterPro" id="IPR010559">
    <property type="entry name" value="Sig_transdc_His_kin_internal"/>
</dbReference>
<sequence length="623" mass="71930">MNTCLSTLRKMRNSTTTILRSGSYTMLNWRYLLPNTLKYRLIVAYITLLMVPLCVAIFYLFQHFESIRQKDMMDRMSERMQQVHVSLTDMMAFAYKANIMLSQDESLIQIMHDPDKYDPLERKKVIESKMFGINNSFFFHQTELYFRFIDLKGNVYTSYAPNSQLTNELKDLQDWQSKLQSGAHSYRWVADDWNDVNGSQGNKFLSLYTVLDDQLRGNFGLAQISINIQEWFRSTLKDSPVNQDLTIFTGQGETVLQSKKTDFSMYMMQRIMSLQAQEGHYEDKHSSSLVNYSYLEELDWYVVSQMPLSELQQEIRQLRFIVFLFLTILVIVFVLVTIILSARMTEPLYVLERSMEEALDKKLNVKITIGKDATAEVRSLGESFNRMIDDVVALINKLKLEERQKQAVRFQMLLSQMNPHFLLNTLNTVKWIARKEKQKEIADICTSLGLILEASLNSEIELISLKEEIKLLRSYESIQAFRFRNHFVIIYEMDESVQHALVPKLSLQPLVENSIVHGFDVADGCGTIWVRVRAEGSELILEVEDNGIGMEAAALKPGRRSGHGIGLSNLRERLQLLFKEEGSMEFISDAEGTLIRFRLPLLIATPYSQEGDGGYVDDFTGGR</sequence>